<evidence type="ECO:0008006" key="4">
    <source>
        <dbReference type="Google" id="ProtNLM"/>
    </source>
</evidence>
<evidence type="ECO:0000313" key="3">
    <source>
        <dbReference type="Proteomes" id="UP000324897"/>
    </source>
</evidence>
<evidence type="ECO:0000313" key="2">
    <source>
        <dbReference type="EMBL" id="TVU14738.1"/>
    </source>
</evidence>
<dbReference type="GO" id="GO:0071203">
    <property type="term" value="C:WASH complex"/>
    <property type="evidence" value="ECO:0007669"/>
    <property type="project" value="InterPro"/>
</dbReference>
<dbReference type="Gramene" id="TVU14738">
    <property type="protein sequence ID" value="TVU14738"/>
    <property type="gene ID" value="EJB05_38229"/>
</dbReference>
<dbReference type="InterPro" id="IPR019393">
    <property type="entry name" value="WASH_strumpellin"/>
</dbReference>
<name>A0A5J9TVA7_9POAL</name>
<dbReference type="PANTHER" id="PTHR15691:SF6">
    <property type="entry name" value="WASH COMPLEX SUBUNIT 5"/>
    <property type="match status" value="1"/>
</dbReference>
<reference evidence="2 3" key="1">
    <citation type="journal article" date="2019" name="Sci. Rep.">
        <title>A high-quality genome of Eragrostis curvula grass provides insights into Poaceae evolution and supports new strategies to enhance forage quality.</title>
        <authorList>
            <person name="Carballo J."/>
            <person name="Santos B.A.C.M."/>
            <person name="Zappacosta D."/>
            <person name="Garbus I."/>
            <person name="Selva J.P."/>
            <person name="Gallo C.A."/>
            <person name="Diaz A."/>
            <person name="Albertini E."/>
            <person name="Caccamo M."/>
            <person name="Echenique V."/>
        </authorList>
    </citation>
    <scope>NUCLEOTIDE SEQUENCE [LARGE SCALE GENOMIC DNA]</scope>
    <source>
        <strain evidence="3">cv. Victoria</strain>
        <tissue evidence="2">Leaf</tissue>
    </source>
</reference>
<dbReference type="GO" id="GO:0005768">
    <property type="term" value="C:endosome"/>
    <property type="evidence" value="ECO:0007669"/>
    <property type="project" value="TreeGrafter"/>
</dbReference>
<dbReference type="OrthoDB" id="565118at2759"/>
<dbReference type="GO" id="GO:0030041">
    <property type="term" value="P:actin filament polymerization"/>
    <property type="evidence" value="ECO:0007669"/>
    <property type="project" value="TreeGrafter"/>
</dbReference>
<proteinExistence type="inferred from homology"/>
<evidence type="ECO:0000256" key="1">
    <source>
        <dbReference type="ARBA" id="ARBA00006224"/>
    </source>
</evidence>
<sequence>MAEPGPSRPATSAAAGDYPELLGFCARAEALIAELLLLSDRAPPQFADRRFDPVLFDFRYFDSPGDFESRIEGNIEMEALEDQLRESCGPYMQRFFALLDGAVTYHEELCSYLNDLQEGLYAHCTLDGVLENNGACQLLVESMSLFGCMILIMEHRIGGLLRERLLVAHLRYDRTFSHPNVERICELCRRHVPTPGSPADFGSSSCFSEVISVQKPEDLLGRFPFPEPVVDAVITCLRNGDVYNHIRFYPDPQHRTTALSLQGGHLYVLLFYSRDLLHRGLVMREIVDRFFKDNWVVPIFLHFSVDLLVSWDAYKEAKMSLVSCLSPASIRDISLHHYSKVPHLLADLGVHIRAINKKYVLDNSPSLLSIIRECNFTLRWLLLHRLASDKKARDLVISIGSSQQVDEGNLLKLLLKASKLEFEVKQLHVELLKTRESTWDKKRHDALECVKDLSQNYLGVGTASCKFKNKTLKDWLEHLFSEVISLNYTAIGSSGRTIHRVLSTLKDIEMLNQIKESVQIKEGFAKIQKNLHDMIKVLNLNQEATSIFTAITDAKYAWVYLTLFEALLKKNISQNPAETLLLHTLFLKFQSWLSAPVQRIKQCESPDYHCVSTYYSSKYAANIFAVLDAIPVTLLKNTTAVSYVNADQSTHLVNRINKEALEELMQLDQQLCEARQAAKLCTISEGLQNISKNFDDLINLNLGGWLKKMIKRELALQLEGKLKCLAKPTNGDIENDLNSLSNYMLSQVQRVEFLQDILHIDGCSIWQETLAAVLEQCAKRELLELMAHMERSTNVVKQFNSVSSPSTFFGNLLQHIVQLTSPSHSMFIEAMVGWFDARGHELLGMRFFNLLELWAGLDGRGLGPIPMDCVGQVGLACLDSLIHILIKQTMENTVKDLHNLVNTKSQDELSKLDDLLGPPMSIPLMGWSSYKQMVKMFDSSWGPLVEKLATIGQLQLVRNLISFKLRSACKIKANTITSSVEVLVSSIHMQKQTCESGSMDQTIRLFHHNIKEQQRFCGLLSPLKAIYSSDDPPMFLTRLLSVFSISQLSRYVLDVHLGSLTSPLKRSTADFSAVIVGLCTLLRQFDSFCTIQYIQFMVQYMRTAEAAFDAMTDAHKGITHSSESPKAVFWLISFCKYMDISRDVLESCLPACVLAILQS</sequence>
<keyword evidence="3" id="KW-1185">Reference proteome</keyword>
<gene>
    <name evidence="2" type="ORF">EJB05_38229</name>
</gene>
<comment type="caution">
    <text evidence="2">The sequence shown here is derived from an EMBL/GenBank/DDBJ whole genome shotgun (WGS) entry which is preliminary data.</text>
</comment>
<dbReference type="GO" id="GO:0007032">
    <property type="term" value="P:endosome organization"/>
    <property type="evidence" value="ECO:0007669"/>
    <property type="project" value="TreeGrafter"/>
</dbReference>
<dbReference type="Proteomes" id="UP000324897">
    <property type="component" value="Unassembled WGS sequence"/>
</dbReference>
<dbReference type="GO" id="GO:0051125">
    <property type="term" value="P:regulation of actin nucleation"/>
    <property type="evidence" value="ECO:0007669"/>
    <property type="project" value="TreeGrafter"/>
</dbReference>
<dbReference type="EMBL" id="RWGY01000031">
    <property type="protein sequence ID" value="TVU14738.1"/>
    <property type="molecule type" value="Genomic_DNA"/>
</dbReference>
<dbReference type="PANTHER" id="PTHR15691">
    <property type="entry name" value="WASH COMPLEX SUBUNIT 5"/>
    <property type="match status" value="1"/>
</dbReference>
<comment type="similarity">
    <text evidence="1">Belongs to the strumpellin family.</text>
</comment>
<dbReference type="GO" id="GO:0140285">
    <property type="term" value="P:endosome fission"/>
    <property type="evidence" value="ECO:0007669"/>
    <property type="project" value="TreeGrafter"/>
</dbReference>
<protein>
    <recommendedName>
        <fullName evidence="4">WASH complex subunit strumpellin</fullName>
    </recommendedName>
</protein>
<accession>A0A5J9TVA7</accession>
<feature type="non-terminal residue" evidence="2">
    <location>
        <position position="1"/>
    </location>
</feature>
<dbReference type="Pfam" id="PF10266">
    <property type="entry name" value="Strumpellin"/>
    <property type="match status" value="1"/>
</dbReference>
<dbReference type="AlphaFoldDB" id="A0A5J9TVA7"/>
<organism evidence="2 3">
    <name type="scientific">Eragrostis curvula</name>
    <name type="common">weeping love grass</name>
    <dbReference type="NCBI Taxonomy" id="38414"/>
    <lineage>
        <taxon>Eukaryota</taxon>
        <taxon>Viridiplantae</taxon>
        <taxon>Streptophyta</taxon>
        <taxon>Embryophyta</taxon>
        <taxon>Tracheophyta</taxon>
        <taxon>Spermatophyta</taxon>
        <taxon>Magnoliopsida</taxon>
        <taxon>Liliopsida</taxon>
        <taxon>Poales</taxon>
        <taxon>Poaceae</taxon>
        <taxon>PACMAD clade</taxon>
        <taxon>Chloridoideae</taxon>
        <taxon>Eragrostideae</taxon>
        <taxon>Eragrostidinae</taxon>
        <taxon>Eragrostis</taxon>
    </lineage>
</organism>